<dbReference type="SMART" id="SM00404">
    <property type="entry name" value="PTPc_motif"/>
    <property type="match status" value="1"/>
</dbReference>
<dbReference type="PANTHER" id="PTHR46163:SF8">
    <property type="entry name" value="PROTEIN-TYROSINE PHOSPHATASE"/>
    <property type="match status" value="1"/>
</dbReference>
<evidence type="ECO:0000259" key="3">
    <source>
        <dbReference type="PROSITE" id="PS50056"/>
    </source>
</evidence>
<feature type="domain" description="Tyrosine specific protein phosphatases" evidence="3">
    <location>
        <begin position="271"/>
        <end position="339"/>
    </location>
</feature>
<dbReference type="PANTHER" id="PTHR46163">
    <property type="entry name" value="TYROSINE-PROTEIN PHOSPHATASE-RELATED"/>
    <property type="match status" value="1"/>
</dbReference>
<dbReference type="OrthoDB" id="10253954at2759"/>
<dbReference type="PROSITE" id="PS00383">
    <property type="entry name" value="TYR_PHOSPHATASE_1"/>
    <property type="match status" value="1"/>
</dbReference>
<proteinExistence type="predicted"/>
<dbReference type="AlphaFoldDB" id="A0A8S1H301"/>
<dbReference type="Pfam" id="PF00102">
    <property type="entry name" value="Y_phosphatase"/>
    <property type="match status" value="1"/>
</dbReference>
<evidence type="ECO:0000313" key="5">
    <source>
        <dbReference type="Proteomes" id="UP000835052"/>
    </source>
</evidence>
<dbReference type="SUPFAM" id="SSF52799">
    <property type="entry name" value="(Phosphotyrosine protein) phosphatases II"/>
    <property type="match status" value="1"/>
</dbReference>
<accession>A0A8S1H301</accession>
<dbReference type="SMART" id="SM00194">
    <property type="entry name" value="PTPc"/>
    <property type="match status" value="1"/>
</dbReference>
<evidence type="ECO:0000256" key="1">
    <source>
        <dbReference type="SAM" id="MobiDB-lite"/>
    </source>
</evidence>
<gene>
    <name evidence="4" type="ORF">CAUJ_LOCUS6028</name>
</gene>
<dbReference type="InterPro" id="IPR003595">
    <property type="entry name" value="Tyr_Pase_cat"/>
</dbReference>
<dbReference type="InterPro" id="IPR029021">
    <property type="entry name" value="Prot-tyrosine_phosphatase-like"/>
</dbReference>
<sequence length="380" mass="43692">MCVTKKNKSRNDDSEVGSCAEKLPKTDKETYQSNKENEASTPRGTTPVIGDSMKVAKSSEKSKEKVLKWIHRTLEMGVDGLVAEFQKIPKVDPKSFSTKAFSENKEKNRYQDVPCQDNDRVVLTFPGVSTDYIHANYVGTAIDKRRFICTQGPLEKTLFDFWAMVIQEKCETIIMLCNFCEQDKIKCEPYWPSEKNEEPKKQVMKFGTAPNEITVSSPDKPYRMKEDAGINITVLKVEWVEGGDLKSRQVRHYQWESWPDRGVPQNKLTPTELLSYVRGNPNPIVVHCSAGIGRTGTIVAIAYVQERMQAGKDCMEMVELVLELRRHRPYSIQNDMQYLYLHRVLLAYFLEKHQDKLKLPAESRAKFDEWVARYDTLTKG</sequence>
<dbReference type="InterPro" id="IPR000387">
    <property type="entry name" value="Tyr_Pase_dom"/>
</dbReference>
<dbReference type="Gene3D" id="3.90.190.10">
    <property type="entry name" value="Protein tyrosine phosphatase superfamily"/>
    <property type="match status" value="1"/>
</dbReference>
<protein>
    <recommendedName>
        <fullName evidence="6">Protein-tyrosine-phosphatase</fullName>
    </recommendedName>
</protein>
<evidence type="ECO:0008006" key="6">
    <source>
        <dbReference type="Google" id="ProtNLM"/>
    </source>
</evidence>
<dbReference type="PROSITE" id="PS50056">
    <property type="entry name" value="TYR_PHOSPHATASE_2"/>
    <property type="match status" value="1"/>
</dbReference>
<reference evidence="4" key="1">
    <citation type="submission" date="2020-10" db="EMBL/GenBank/DDBJ databases">
        <authorList>
            <person name="Kikuchi T."/>
        </authorList>
    </citation>
    <scope>NUCLEOTIDE SEQUENCE</scope>
    <source>
        <strain evidence="4">NKZ352</strain>
    </source>
</reference>
<feature type="compositionally biased region" description="Basic and acidic residues" evidence="1">
    <location>
        <begin position="22"/>
        <end position="38"/>
    </location>
</feature>
<name>A0A8S1H301_9PELO</name>
<feature type="domain" description="Tyrosine-protein phosphatase" evidence="2">
    <location>
        <begin position="81"/>
        <end position="348"/>
    </location>
</feature>
<comment type="caution">
    <text evidence="4">The sequence shown here is derived from an EMBL/GenBank/DDBJ whole genome shotgun (WGS) entry which is preliminary data.</text>
</comment>
<feature type="region of interest" description="Disordered" evidence="1">
    <location>
        <begin position="1"/>
        <end position="56"/>
    </location>
</feature>
<dbReference type="CDD" id="cd00047">
    <property type="entry name" value="PTPc"/>
    <property type="match status" value="1"/>
</dbReference>
<organism evidence="4 5">
    <name type="scientific">Caenorhabditis auriculariae</name>
    <dbReference type="NCBI Taxonomy" id="2777116"/>
    <lineage>
        <taxon>Eukaryota</taxon>
        <taxon>Metazoa</taxon>
        <taxon>Ecdysozoa</taxon>
        <taxon>Nematoda</taxon>
        <taxon>Chromadorea</taxon>
        <taxon>Rhabditida</taxon>
        <taxon>Rhabditina</taxon>
        <taxon>Rhabditomorpha</taxon>
        <taxon>Rhabditoidea</taxon>
        <taxon>Rhabditidae</taxon>
        <taxon>Peloderinae</taxon>
        <taxon>Caenorhabditis</taxon>
    </lineage>
</organism>
<keyword evidence="5" id="KW-1185">Reference proteome</keyword>
<dbReference type="EMBL" id="CAJGYM010000014">
    <property type="protein sequence ID" value="CAD6190109.1"/>
    <property type="molecule type" value="Genomic_DNA"/>
</dbReference>
<evidence type="ECO:0000259" key="2">
    <source>
        <dbReference type="PROSITE" id="PS50055"/>
    </source>
</evidence>
<dbReference type="InterPro" id="IPR052782">
    <property type="entry name" value="Oocyte-zygote_transition_reg"/>
</dbReference>
<dbReference type="GO" id="GO:0004725">
    <property type="term" value="F:protein tyrosine phosphatase activity"/>
    <property type="evidence" value="ECO:0007669"/>
    <property type="project" value="InterPro"/>
</dbReference>
<evidence type="ECO:0000313" key="4">
    <source>
        <dbReference type="EMBL" id="CAD6190109.1"/>
    </source>
</evidence>
<dbReference type="Proteomes" id="UP000835052">
    <property type="component" value="Unassembled WGS sequence"/>
</dbReference>
<dbReference type="InterPro" id="IPR016130">
    <property type="entry name" value="Tyr_Pase_AS"/>
</dbReference>
<dbReference type="InterPro" id="IPR000242">
    <property type="entry name" value="PTP_cat"/>
</dbReference>
<dbReference type="PROSITE" id="PS50055">
    <property type="entry name" value="TYR_PHOSPHATASE_PTP"/>
    <property type="match status" value="1"/>
</dbReference>
<dbReference type="PRINTS" id="PR00700">
    <property type="entry name" value="PRTYPHPHTASE"/>
</dbReference>